<evidence type="ECO:0000256" key="1">
    <source>
        <dbReference type="SAM" id="Coils"/>
    </source>
</evidence>
<evidence type="ECO:0000313" key="3">
    <source>
        <dbReference type="WBParaSite" id="nRc.2.0.1.t46736-RA"/>
    </source>
</evidence>
<evidence type="ECO:0000313" key="2">
    <source>
        <dbReference type="Proteomes" id="UP000887565"/>
    </source>
</evidence>
<keyword evidence="2" id="KW-1185">Reference proteome</keyword>
<sequence>LAYAEKLKESSESNLELATCQNRLESTKQILQKSNDCKQILTSEKQNLEEELRKATQNFE</sequence>
<dbReference type="AlphaFoldDB" id="A0A915LAF1"/>
<dbReference type="WBParaSite" id="nRc.2.0.1.t46736-RA">
    <property type="protein sequence ID" value="nRc.2.0.1.t46736-RA"/>
    <property type="gene ID" value="nRc.2.0.1.g46736"/>
</dbReference>
<feature type="coiled-coil region" evidence="1">
    <location>
        <begin position="31"/>
        <end position="58"/>
    </location>
</feature>
<reference evidence="3" key="1">
    <citation type="submission" date="2022-11" db="UniProtKB">
        <authorList>
            <consortium name="WormBaseParasite"/>
        </authorList>
    </citation>
    <scope>IDENTIFICATION</scope>
</reference>
<proteinExistence type="predicted"/>
<dbReference type="Proteomes" id="UP000887565">
    <property type="component" value="Unplaced"/>
</dbReference>
<keyword evidence="1" id="KW-0175">Coiled coil</keyword>
<name>A0A915LAF1_ROMCU</name>
<protein>
    <submittedName>
        <fullName evidence="3">Uncharacterized protein</fullName>
    </submittedName>
</protein>
<accession>A0A915LAF1</accession>
<organism evidence="2 3">
    <name type="scientific">Romanomermis culicivorax</name>
    <name type="common">Nematode worm</name>
    <dbReference type="NCBI Taxonomy" id="13658"/>
    <lineage>
        <taxon>Eukaryota</taxon>
        <taxon>Metazoa</taxon>
        <taxon>Ecdysozoa</taxon>
        <taxon>Nematoda</taxon>
        <taxon>Enoplea</taxon>
        <taxon>Dorylaimia</taxon>
        <taxon>Mermithida</taxon>
        <taxon>Mermithoidea</taxon>
        <taxon>Mermithidae</taxon>
        <taxon>Romanomermis</taxon>
    </lineage>
</organism>